<comment type="caution">
    <text evidence="3">The sequence shown here is derived from an EMBL/GenBank/DDBJ whole genome shotgun (WGS) entry which is preliminary data.</text>
</comment>
<name>A0A1J5PHP8_9ZZZZ</name>
<dbReference type="SUPFAM" id="SSF55846">
    <property type="entry name" value="N-acetylmuramoyl-L-alanine amidase-like"/>
    <property type="match status" value="1"/>
</dbReference>
<reference evidence="3" key="1">
    <citation type="submission" date="2016-10" db="EMBL/GenBank/DDBJ databases">
        <title>Sequence of Gallionella enrichment culture.</title>
        <authorList>
            <person name="Poehlein A."/>
            <person name="Muehling M."/>
            <person name="Daniel R."/>
        </authorList>
    </citation>
    <scope>NUCLEOTIDE SEQUENCE</scope>
</reference>
<evidence type="ECO:0000313" key="3">
    <source>
        <dbReference type="EMBL" id="OIQ70746.1"/>
    </source>
</evidence>
<proteinExistence type="predicted"/>
<dbReference type="EMBL" id="MLJW01004050">
    <property type="protein sequence ID" value="OIQ70746.1"/>
    <property type="molecule type" value="Genomic_DNA"/>
</dbReference>
<protein>
    <submittedName>
        <fullName evidence="3">N-acetylmuramoyl-L-alanine amidase</fullName>
    </submittedName>
</protein>
<gene>
    <name evidence="3" type="ORF">GALL_476400</name>
</gene>
<organism evidence="3">
    <name type="scientific">mine drainage metagenome</name>
    <dbReference type="NCBI Taxonomy" id="410659"/>
    <lineage>
        <taxon>unclassified sequences</taxon>
        <taxon>metagenomes</taxon>
        <taxon>ecological metagenomes</taxon>
    </lineage>
</organism>
<dbReference type="GO" id="GO:0009253">
    <property type="term" value="P:peptidoglycan catabolic process"/>
    <property type="evidence" value="ECO:0007669"/>
    <property type="project" value="InterPro"/>
</dbReference>
<feature type="region of interest" description="Disordered" evidence="1">
    <location>
        <begin position="1"/>
        <end position="26"/>
    </location>
</feature>
<accession>A0A1J5PHP8</accession>
<feature type="domain" description="N-acetylmuramoyl-L-alanine amidase" evidence="2">
    <location>
        <begin position="1"/>
        <end position="133"/>
    </location>
</feature>
<dbReference type="GO" id="GO:0008745">
    <property type="term" value="F:N-acetylmuramoyl-L-alanine amidase activity"/>
    <property type="evidence" value="ECO:0007669"/>
    <property type="project" value="InterPro"/>
</dbReference>
<evidence type="ECO:0000259" key="2">
    <source>
        <dbReference type="Pfam" id="PF01510"/>
    </source>
</evidence>
<dbReference type="Pfam" id="PF01510">
    <property type="entry name" value="Amidase_2"/>
    <property type="match status" value="1"/>
</dbReference>
<dbReference type="InterPro" id="IPR036505">
    <property type="entry name" value="Amidase/PGRP_sf"/>
</dbReference>
<dbReference type="Gene3D" id="3.40.80.10">
    <property type="entry name" value="Peptidoglycan recognition protein-like"/>
    <property type="match status" value="1"/>
</dbReference>
<evidence type="ECO:0000256" key="1">
    <source>
        <dbReference type="SAM" id="MobiDB-lite"/>
    </source>
</evidence>
<dbReference type="AlphaFoldDB" id="A0A1J5PHP8"/>
<dbReference type="InterPro" id="IPR002502">
    <property type="entry name" value="Amidase_domain"/>
</dbReference>
<sequence>MHQTEGPAGAARRGALEQSKNPTRRGVTVWVETDGTAYWAVPETLVPTHGDGANRNDSKYIDNGPTLHQVIGNNSIGVEFAGNYPDVTGGATGAQIATWRILVKVLRARYGIPSDRVYAHNWIDFKDARYCEGCALATLARQGGF</sequence>